<organism evidence="1 2">
    <name type="scientific">Alicyclobacillus fastidiosus</name>
    <dbReference type="NCBI Taxonomy" id="392011"/>
    <lineage>
        <taxon>Bacteria</taxon>
        <taxon>Bacillati</taxon>
        <taxon>Bacillota</taxon>
        <taxon>Bacilli</taxon>
        <taxon>Bacillales</taxon>
        <taxon>Alicyclobacillaceae</taxon>
        <taxon>Alicyclobacillus</taxon>
    </lineage>
</organism>
<gene>
    <name evidence="1" type="ORF">NZD89_28845</name>
</gene>
<protein>
    <submittedName>
        <fullName evidence="1">Uncharacterized protein</fullName>
    </submittedName>
</protein>
<evidence type="ECO:0000313" key="1">
    <source>
        <dbReference type="EMBL" id="WAH44993.1"/>
    </source>
</evidence>
<accession>A0ABY6ZPT8</accession>
<name>A0ABY6ZPT8_9BACL</name>
<evidence type="ECO:0000313" key="2">
    <source>
        <dbReference type="Proteomes" id="UP001164761"/>
    </source>
</evidence>
<proteinExistence type="predicted"/>
<keyword evidence="2" id="KW-1185">Reference proteome</keyword>
<dbReference type="RefSeq" id="WP_268008862.1">
    <property type="nucleotide sequence ID" value="NZ_BSUT01000007.1"/>
</dbReference>
<dbReference type="EMBL" id="CP104069">
    <property type="protein sequence ID" value="WAH44993.1"/>
    <property type="molecule type" value="Genomic_DNA"/>
</dbReference>
<sequence>MSSLADINEEYEQIMRSPEGGARDRNLSQLMNKMKHDFHIPPFQSDEWEQNNKDVITLYRKISMSRSK</sequence>
<geneLocation type="plasmid" evidence="1 2">
    <name>unnamed2</name>
</geneLocation>
<dbReference type="Proteomes" id="UP001164761">
    <property type="component" value="Plasmid unnamed2"/>
</dbReference>
<keyword evidence="1" id="KW-0614">Plasmid</keyword>
<reference evidence="1" key="1">
    <citation type="submission" date="2022-08" db="EMBL/GenBank/DDBJ databases">
        <title>Alicyclobacillus fastidiosus DSM 17978, complete genome.</title>
        <authorList>
            <person name="Wang Q."/>
            <person name="Cai R."/>
            <person name="Wang Z."/>
        </authorList>
    </citation>
    <scope>NUCLEOTIDE SEQUENCE</scope>
    <source>
        <strain evidence="1">DSM 17978</strain>
        <plasmid evidence="1">unnamed2</plasmid>
    </source>
</reference>